<dbReference type="EMBL" id="CP133148">
    <property type="protein sequence ID" value="WVT05858.1"/>
    <property type="molecule type" value="Genomic_DNA"/>
</dbReference>
<dbReference type="RefSeq" id="WP_331374932.1">
    <property type="nucleotide sequence ID" value="NZ_CP133148.1"/>
</dbReference>
<dbReference type="Gene3D" id="3.40.190.290">
    <property type="match status" value="1"/>
</dbReference>
<accession>A0ABZ2BGI0</accession>
<evidence type="ECO:0000313" key="4">
    <source>
        <dbReference type="Proteomes" id="UP001432360"/>
    </source>
</evidence>
<evidence type="ECO:0000313" key="3">
    <source>
        <dbReference type="EMBL" id="WVT05858.1"/>
    </source>
</evidence>
<dbReference type="CDD" id="cd08474">
    <property type="entry name" value="PBP2_CrgA_like_5"/>
    <property type="match status" value="1"/>
</dbReference>
<dbReference type="SUPFAM" id="SSF53850">
    <property type="entry name" value="Periplasmic binding protein-like II"/>
    <property type="match status" value="1"/>
</dbReference>
<protein>
    <submittedName>
        <fullName evidence="3">LysR substrate-binding domain-containing protein</fullName>
    </submittedName>
</protein>
<dbReference type="InterPro" id="IPR058163">
    <property type="entry name" value="LysR-type_TF_proteobact-type"/>
</dbReference>
<name>A0ABZ2BGI0_9HYPH</name>
<reference evidence="3" key="1">
    <citation type="submission" date="2023-08" db="EMBL/GenBank/DDBJ databases">
        <title>Complete genome sequence of Sinorhizobium chiapanecum ITTG S70 isolated from Acaciella angustissima nodules in Chiapas-Mexico.</title>
        <authorList>
            <person name="Rincon-Rosales R."/>
            <person name="Rogel M.A."/>
            <person name="Rincon-Medina C.I."/>
            <person name="Guerrero G."/>
            <person name="Manzano-Gomez L.A."/>
            <person name="Lopez-Lopez A."/>
            <person name="Rincon Molina F.A."/>
            <person name="Martinez-Romero E."/>
        </authorList>
    </citation>
    <scope>NUCLEOTIDE SEQUENCE</scope>
    <source>
        <strain evidence="3">ITTG S70</strain>
    </source>
</reference>
<keyword evidence="4" id="KW-1185">Reference proteome</keyword>
<dbReference type="Proteomes" id="UP001432360">
    <property type="component" value="Chromosome"/>
</dbReference>
<comment type="similarity">
    <text evidence="1">Belongs to the LysR transcriptional regulatory family.</text>
</comment>
<evidence type="ECO:0000259" key="2">
    <source>
        <dbReference type="Pfam" id="PF03466"/>
    </source>
</evidence>
<organism evidence="3 4">
    <name type="scientific">Sinorhizobium chiapasense</name>
    <dbReference type="NCBI Taxonomy" id="501572"/>
    <lineage>
        <taxon>Bacteria</taxon>
        <taxon>Pseudomonadati</taxon>
        <taxon>Pseudomonadota</taxon>
        <taxon>Alphaproteobacteria</taxon>
        <taxon>Hyphomicrobiales</taxon>
        <taxon>Rhizobiaceae</taxon>
        <taxon>Sinorhizobium/Ensifer group</taxon>
        <taxon>Sinorhizobium</taxon>
    </lineage>
</organism>
<evidence type="ECO:0000256" key="1">
    <source>
        <dbReference type="ARBA" id="ARBA00009437"/>
    </source>
</evidence>
<dbReference type="PANTHER" id="PTHR30537:SF1">
    <property type="entry name" value="HTH-TYPE TRANSCRIPTIONAL REGULATOR PGRR"/>
    <property type="match status" value="1"/>
</dbReference>
<gene>
    <name evidence="3" type="ORF">RB548_10265</name>
</gene>
<dbReference type="PANTHER" id="PTHR30537">
    <property type="entry name" value="HTH-TYPE TRANSCRIPTIONAL REGULATOR"/>
    <property type="match status" value="1"/>
</dbReference>
<dbReference type="Pfam" id="PF03466">
    <property type="entry name" value="LysR_substrate"/>
    <property type="match status" value="1"/>
</dbReference>
<sequence>MDQIDAELEKIGSLRDNPAGAIRITCTDVVIETVFRPKLGAFLKKYPAIQVELDMNYALVDIVAERFDAGVRIGEALEKDMIATRIGPDWRFSVVGAPSYFAGRSPPTTPHDLQDHDCINIRLAGSGGHLRWEFRSPDGRDVSLRVEGQSAFNTAGAALNGAVDGLGLCWISQEVAAPLIAEGRLQEVLVDWCPFYEGFHLYYPSRKRNSAAFSAFVDEMRYRGPARPA</sequence>
<proteinExistence type="inferred from homology"/>
<dbReference type="InterPro" id="IPR005119">
    <property type="entry name" value="LysR_subst-bd"/>
</dbReference>
<feature type="domain" description="LysR substrate-binding" evidence="2">
    <location>
        <begin position="16"/>
        <end position="221"/>
    </location>
</feature>